<keyword evidence="5" id="KW-0812">Transmembrane</keyword>
<keyword evidence="4 5" id="KW-0472">Membrane</keyword>
<dbReference type="PROSITE" id="PS50268">
    <property type="entry name" value="CADHERIN_2"/>
    <property type="match status" value="1"/>
</dbReference>
<dbReference type="InterPro" id="IPR002126">
    <property type="entry name" value="Cadherin-like_dom"/>
</dbReference>
<name>Q12Z10_METBU</name>
<feature type="domain" description="Cadherin" evidence="6">
    <location>
        <begin position="391"/>
        <end position="499"/>
    </location>
</feature>
<dbReference type="EMBL" id="CP000300">
    <property type="protein sequence ID" value="ABE51316.1"/>
    <property type="molecule type" value="Genomic_DNA"/>
</dbReference>
<sequence>MMHNRFSRWGNKTLIVLVFVILVVLGISVQASVPSFTNLDNSTIEEQNISIMDNDLAITNSDGTGYGDGYIEFILSNSNSYDDFDLNSSSSPNSNGEISINGSDVFVGTGSGVVKIGIINATYDGQDGQKLRVDFVTETASLPTNNNFETGNMDGWAINSSISSIPDTPELRAVMYETVDGNPDVGGGYDFNNILDSASQFATADTDASQGTYSLKLSNRGTTNLGFGYIWGPSAISSNFSAAAGDRILFDWMATQTSDYYVAYAILIDNTNSETSILFADQGSSSTWQTQQVLVAKNSSDLQFKFILGSYDNSGGRAVGATMRIDNIRAQLLTDDIVSSLARSLTYNYTDSSPSGDVISGRTYTITVKDGDGELASGTSTLFVYGNAPVFNSADNYSVAENETSLALMLYDTQADNGDGGLNDSNITYLFAGGDGQSLFAIDSDDGEIRLTSLGTVTLDYEAKTNYTLQVLVTDQQAANNTLIENVTVNVIDANDPAIAASPLSQGAVNGTYVPMIPEFSWTFSDINAGDGQAAYQLLVSSSSSNLTSENGDMWDTGKLMSSSSNNITYNGSSLNGGQTYYWKVKLWDSYDDTRFYCPGQTFSTRGPSLILGNVVSIEQDWGINFNIDHSVTSTETDADNVNVTYNVPWLTGSSLGSINTDDLKWCNHTLLNSTVAENVIRVYSNTTQTSASNDSEVFYINITKRDIEVVISPSSQSIAPGATIWVSATVEGEYGETFIGNAVFLRDGIGIGTTQAVTDGNASFNTTESSLGTHIFSIEFYNTTLYHNTSAVSLVTVSDPQTSDNGVRVHTKLGQPSENVRSTVSELKHVMGGNKVEFTFSAGDAPVLGVSFDAKDNEGVVVASVQVLNEVPDDVGSPSGISYEFMSINVGSDGMISEHNADNIVINFKVSREWIKENNIDPSTIRLSRYHEVWQDLPSSQTRDDDEFLYFVAYTPGFSFFSIVGDEVGTSVSEEEVVITPQQTIEDEEPVEKDKPILAVFGIAIVLGMATVIVSKRNKK</sequence>
<dbReference type="AlphaFoldDB" id="Q12Z10"/>
<keyword evidence="8" id="KW-1185">Reference proteome</keyword>
<dbReference type="InterPro" id="IPR026453">
    <property type="entry name" value="PGF_pre_PGF"/>
</dbReference>
<dbReference type="CDD" id="cd11304">
    <property type="entry name" value="Cadherin_repeat"/>
    <property type="match status" value="1"/>
</dbReference>
<dbReference type="Proteomes" id="UP000001979">
    <property type="component" value="Chromosome"/>
</dbReference>
<feature type="transmembrane region" description="Helical" evidence="5">
    <location>
        <begin position="998"/>
        <end position="1016"/>
    </location>
</feature>
<evidence type="ECO:0000259" key="6">
    <source>
        <dbReference type="PROSITE" id="PS50268"/>
    </source>
</evidence>
<dbReference type="Gene3D" id="2.60.40.10">
    <property type="entry name" value="Immunoglobulins"/>
    <property type="match status" value="1"/>
</dbReference>
<dbReference type="GO" id="GO:0045296">
    <property type="term" value="F:cadherin binding"/>
    <property type="evidence" value="ECO:0007669"/>
    <property type="project" value="TreeGrafter"/>
</dbReference>
<dbReference type="Pfam" id="PF00028">
    <property type="entry name" value="Cadherin"/>
    <property type="match status" value="1"/>
</dbReference>
<dbReference type="Gene3D" id="2.60.40.60">
    <property type="entry name" value="Cadherins"/>
    <property type="match status" value="1"/>
</dbReference>
<dbReference type="SUPFAM" id="SSF49313">
    <property type="entry name" value="Cadherin-like"/>
    <property type="match status" value="1"/>
</dbReference>
<dbReference type="Pfam" id="PF25788">
    <property type="entry name" value="Ig_Rha78A_N"/>
    <property type="match status" value="1"/>
</dbReference>
<dbReference type="GO" id="GO:0016342">
    <property type="term" value="C:catenin complex"/>
    <property type="evidence" value="ECO:0007669"/>
    <property type="project" value="TreeGrafter"/>
</dbReference>
<keyword evidence="2" id="KW-0677">Repeat</keyword>
<keyword evidence="5" id="KW-1133">Transmembrane helix</keyword>
<dbReference type="GO" id="GO:0005509">
    <property type="term" value="F:calcium ion binding"/>
    <property type="evidence" value="ECO:0007669"/>
    <property type="project" value="InterPro"/>
</dbReference>
<evidence type="ECO:0000256" key="2">
    <source>
        <dbReference type="ARBA" id="ARBA00022737"/>
    </source>
</evidence>
<reference evidence="8" key="1">
    <citation type="journal article" date="2009" name="ISME J.">
        <title>The genome sequence of the psychrophilic archaeon, Methanococcoides burtonii: the role of genome evolution in cold adaptation.</title>
        <authorList>
            <person name="Allen M.A."/>
            <person name="Lauro F.M."/>
            <person name="Williams T.J."/>
            <person name="Burg D."/>
            <person name="Siddiqui K.S."/>
            <person name="De Francisci D."/>
            <person name="Chong K.W."/>
            <person name="Pilak O."/>
            <person name="Chew H.H."/>
            <person name="De Maere M.Z."/>
            <person name="Ting L."/>
            <person name="Katrib M."/>
            <person name="Ng C."/>
            <person name="Sowers K.R."/>
            <person name="Galperin M.Y."/>
            <person name="Anderson I.J."/>
            <person name="Ivanova N."/>
            <person name="Dalin E."/>
            <person name="Martinez M."/>
            <person name="Lapidus A."/>
            <person name="Hauser L."/>
            <person name="Land M."/>
            <person name="Thomas T."/>
            <person name="Cavicchioli R."/>
        </authorList>
    </citation>
    <scope>NUCLEOTIDE SEQUENCE [LARGE SCALE GENOMIC DNA]</scope>
    <source>
        <strain evidence="8">DSM 6242 / NBRC 107633 / OCM 468 / ACE-M</strain>
    </source>
</reference>
<dbReference type="KEGG" id="mbu:Mbur_0314"/>
<comment type="subcellular location">
    <subcellularLocation>
        <location evidence="1">Membrane</location>
    </subcellularLocation>
</comment>
<keyword evidence="3" id="KW-0106">Calcium</keyword>
<protein>
    <submittedName>
        <fullName evidence="7">Cadherin domain protein</fullName>
    </submittedName>
</protein>
<dbReference type="PANTHER" id="PTHR24027:SF438">
    <property type="entry name" value="CADHERIN 23"/>
    <property type="match status" value="1"/>
</dbReference>
<dbReference type="GO" id="GO:0016477">
    <property type="term" value="P:cell migration"/>
    <property type="evidence" value="ECO:0007669"/>
    <property type="project" value="TreeGrafter"/>
</dbReference>
<dbReference type="NCBIfam" id="TIGR04213">
    <property type="entry name" value="PGF_pre_PGF"/>
    <property type="match status" value="1"/>
</dbReference>
<evidence type="ECO:0000256" key="3">
    <source>
        <dbReference type="ARBA" id="ARBA00022837"/>
    </source>
</evidence>
<accession>Q12Z10</accession>
<dbReference type="STRING" id="259564.Mbur_0314"/>
<proteinExistence type="predicted"/>
<evidence type="ECO:0000256" key="4">
    <source>
        <dbReference type="ARBA" id="ARBA00023136"/>
    </source>
</evidence>
<evidence type="ECO:0000313" key="8">
    <source>
        <dbReference type="Proteomes" id="UP000001979"/>
    </source>
</evidence>
<evidence type="ECO:0000256" key="1">
    <source>
        <dbReference type="ARBA" id="ARBA00004370"/>
    </source>
</evidence>
<dbReference type="GO" id="GO:0007156">
    <property type="term" value="P:homophilic cell adhesion via plasma membrane adhesion molecules"/>
    <property type="evidence" value="ECO:0007669"/>
    <property type="project" value="InterPro"/>
</dbReference>
<evidence type="ECO:0000256" key="5">
    <source>
        <dbReference type="SAM" id="Phobius"/>
    </source>
</evidence>
<dbReference type="HOGENOM" id="CLU_295902_0_0_2"/>
<evidence type="ECO:0000313" key="7">
    <source>
        <dbReference type="EMBL" id="ABE51316.1"/>
    </source>
</evidence>
<dbReference type="SMART" id="SM00112">
    <property type="entry name" value="CA"/>
    <property type="match status" value="1"/>
</dbReference>
<dbReference type="GO" id="GO:0008013">
    <property type="term" value="F:beta-catenin binding"/>
    <property type="evidence" value="ECO:0007669"/>
    <property type="project" value="TreeGrafter"/>
</dbReference>
<dbReference type="InterPro" id="IPR015919">
    <property type="entry name" value="Cadherin-like_sf"/>
</dbReference>
<gene>
    <name evidence="7" type="ordered locus">Mbur_0314</name>
</gene>
<dbReference type="PANTHER" id="PTHR24027">
    <property type="entry name" value="CADHERIN-23"/>
    <property type="match status" value="1"/>
</dbReference>
<organism evidence="7 8">
    <name type="scientific">Methanococcoides burtonii (strain DSM 6242 / NBRC 107633 / OCM 468 / ACE-M)</name>
    <dbReference type="NCBI Taxonomy" id="259564"/>
    <lineage>
        <taxon>Archaea</taxon>
        <taxon>Methanobacteriati</taxon>
        <taxon>Methanobacteriota</taxon>
        <taxon>Stenosarchaea group</taxon>
        <taxon>Methanomicrobia</taxon>
        <taxon>Methanosarcinales</taxon>
        <taxon>Methanosarcinaceae</taxon>
        <taxon>Methanococcoides</taxon>
    </lineage>
</organism>
<dbReference type="InterPro" id="IPR013783">
    <property type="entry name" value="Ig-like_fold"/>
</dbReference>
<dbReference type="InterPro" id="IPR039808">
    <property type="entry name" value="Cadherin"/>
</dbReference>